<reference evidence="2 3" key="1">
    <citation type="journal article" date="2013" name="Int. J. Syst. Evol. Microbiol.">
        <title>Marinoscillum luteum sp. nov., isolated from marine sediment.</title>
        <authorList>
            <person name="Cha I.T."/>
            <person name="Park S.J."/>
            <person name="Kim S.J."/>
            <person name="Kim J.G."/>
            <person name="Jung M.Y."/>
            <person name="Shin K.S."/>
            <person name="Kwon K.K."/>
            <person name="Yang S.H."/>
            <person name="Seo Y.S."/>
            <person name="Rhee S.K."/>
        </authorList>
    </citation>
    <scope>NUCLEOTIDE SEQUENCE [LARGE SCALE GENOMIC DNA]</scope>
    <source>
        <strain evidence="2 3">KCTC 23939</strain>
    </source>
</reference>
<proteinExistence type="predicted"/>
<dbReference type="Proteomes" id="UP001610063">
    <property type="component" value="Unassembled WGS sequence"/>
</dbReference>
<sequence length="163" mass="18397">MMNVKKAAGLLGLLLILQTPSLAHSEMAGQLIFENFKNELYVKSIIDKRMLSLALMQEADCTPDQMISICGDEYLQEHIQITVNCQPVTYEKVSVTLEKNAVVYSYRMIKADEPIASVSITSDFLLRYNEHAFVRAQFAIDNISKSFDLKASKKTIEANFLQP</sequence>
<feature type="chain" id="PRO_5046677315" evidence="1">
    <location>
        <begin position="24"/>
        <end position="163"/>
    </location>
</feature>
<dbReference type="RefSeq" id="WP_395419386.1">
    <property type="nucleotide sequence ID" value="NZ_JBIPKE010000020.1"/>
</dbReference>
<evidence type="ECO:0000313" key="2">
    <source>
        <dbReference type="EMBL" id="MFH6985929.1"/>
    </source>
</evidence>
<keyword evidence="3" id="KW-1185">Reference proteome</keyword>
<gene>
    <name evidence="2" type="ORF">ACHKAR_20915</name>
</gene>
<protein>
    <submittedName>
        <fullName evidence="2">Uncharacterized protein</fullName>
    </submittedName>
</protein>
<evidence type="ECO:0000256" key="1">
    <source>
        <dbReference type="SAM" id="SignalP"/>
    </source>
</evidence>
<name>A0ABW7NHL7_9BACT</name>
<feature type="signal peptide" evidence="1">
    <location>
        <begin position="1"/>
        <end position="23"/>
    </location>
</feature>
<dbReference type="EMBL" id="JBIPKE010000020">
    <property type="protein sequence ID" value="MFH6985929.1"/>
    <property type="molecule type" value="Genomic_DNA"/>
</dbReference>
<organism evidence="2 3">
    <name type="scientific">Marinoscillum luteum</name>
    <dbReference type="NCBI Taxonomy" id="861051"/>
    <lineage>
        <taxon>Bacteria</taxon>
        <taxon>Pseudomonadati</taxon>
        <taxon>Bacteroidota</taxon>
        <taxon>Cytophagia</taxon>
        <taxon>Cytophagales</taxon>
        <taxon>Reichenbachiellaceae</taxon>
        <taxon>Marinoscillum</taxon>
    </lineage>
</organism>
<accession>A0ABW7NHL7</accession>
<comment type="caution">
    <text evidence="2">The sequence shown here is derived from an EMBL/GenBank/DDBJ whole genome shotgun (WGS) entry which is preliminary data.</text>
</comment>
<keyword evidence="1" id="KW-0732">Signal</keyword>
<evidence type="ECO:0000313" key="3">
    <source>
        <dbReference type="Proteomes" id="UP001610063"/>
    </source>
</evidence>